<comment type="caution">
    <text evidence="2">The sequence shown here is derived from an EMBL/GenBank/DDBJ whole genome shotgun (WGS) entry which is preliminary data.</text>
</comment>
<evidence type="ECO:0000313" key="3">
    <source>
        <dbReference type="Proteomes" id="UP001501321"/>
    </source>
</evidence>
<dbReference type="InterPro" id="IPR009506">
    <property type="entry name" value="YjiS-like"/>
</dbReference>
<reference evidence="3" key="1">
    <citation type="journal article" date="2019" name="Int. J. Syst. Evol. Microbiol.">
        <title>The Global Catalogue of Microorganisms (GCM) 10K type strain sequencing project: providing services to taxonomists for standard genome sequencing and annotation.</title>
        <authorList>
            <consortium name="The Broad Institute Genomics Platform"/>
            <consortium name="The Broad Institute Genome Sequencing Center for Infectious Disease"/>
            <person name="Wu L."/>
            <person name="Ma J."/>
        </authorList>
    </citation>
    <scope>NUCLEOTIDE SEQUENCE [LARGE SCALE GENOMIC DNA]</scope>
    <source>
        <strain evidence="3">JCM 32226</strain>
    </source>
</reference>
<evidence type="ECO:0000259" key="1">
    <source>
        <dbReference type="Pfam" id="PF06568"/>
    </source>
</evidence>
<keyword evidence="3" id="KW-1185">Reference proteome</keyword>
<dbReference type="Proteomes" id="UP001501321">
    <property type="component" value="Unassembled WGS sequence"/>
</dbReference>
<sequence length="70" mass="8408">MAQSITQEGRFLRPLGRLKSGVRVLLALLRRWRRNHQDRLALSQLSEHQLKDIGISREQWQAEMNKPFWR</sequence>
<accession>A0ABP8QMJ5</accession>
<dbReference type="EMBL" id="BAABFC010000029">
    <property type="protein sequence ID" value="GAA4504371.1"/>
    <property type="molecule type" value="Genomic_DNA"/>
</dbReference>
<name>A0ABP8QMJ5_9GAMM</name>
<feature type="domain" description="YjiS-like" evidence="1">
    <location>
        <begin position="25"/>
        <end position="59"/>
    </location>
</feature>
<organism evidence="2 3">
    <name type="scientific">Pseudaeromonas paramecii</name>
    <dbReference type="NCBI Taxonomy" id="2138166"/>
    <lineage>
        <taxon>Bacteria</taxon>
        <taxon>Pseudomonadati</taxon>
        <taxon>Pseudomonadota</taxon>
        <taxon>Gammaproteobacteria</taxon>
        <taxon>Aeromonadales</taxon>
        <taxon>Aeromonadaceae</taxon>
        <taxon>Pseudaeromonas</taxon>
    </lineage>
</organism>
<gene>
    <name evidence="2" type="ORF">GCM10023095_32250</name>
</gene>
<protein>
    <recommendedName>
        <fullName evidence="1">YjiS-like domain-containing protein</fullName>
    </recommendedName>
</protein>
<evidence type="ECO:0000313" key="2">
    <source>
        <dbReference type="EMBL" id="GAA4504371.1"/>
    </source>
</evidence>
<proteinExistence type="predicted"/>
<dbReference type="Pfam" id="PF06568">
    <property type="entry name" value="YjiS-like"/>
    <property type="match status" value="1"/>
</dbReference>